<dbReference type="STRING" id="192814.GCA_900166575_01570"/>
<sequence>MGNLKIGTPINLSMDKGAEENDDQYRCKLVDFQGEYIYIDYPVHSRTGKTGFFMEGAQFQASFVGEDQSVYWFETEVVARKKLNIPVIVLTFPGIDKLVRIQRRKYVRVETSIDISVEGQQGTFPTVTTDISGGGVAIVQPKEKHLKEQEKVGLLLVLGMNSGEFHYVEATGTVIRVFVERKNQPNKASVEFDDILEKHRQKVIQYCFEQQMHMRKSRLQ</sequence>
<dbReference type="OrthoDB" id="1951449at2"/>
<feature type="domain" description="PilZ" evidence="1">
    <location>
        <begin position="102"/>
        <end position="209"/>
    </location>
</feature>
<proteinExistence type="predicted"/>
<dbReference type="Proteomes" id="UP000297982">
    <property type="component" value="Unassembled WGS sequence"/>
</dbReference>
<gene>
    <name evidence="3" type="ORF">E4663_05835</name>
</gene>
<evidence type="ECO:0000259" key="1">
    <source>
        <dbReference type="Pfam" id="PF07238"/>
    </source>
</evidence>
<dbReference type="Pfam" id="PF07238">
    <property type="entry name" value="PilZ"/>
    <property type="match status" value="1"/>
</dbReference>
<dbReference type="AlphaFoldDB" id="A0A4Z0H2C1"/>
<dbReference type="SUPFAM" id="SSF141371">
    <property type="entry name" value="PilZ domain-like"/>
    <property type="match status" value="1"/>
</dbReference>
<organism evidence="3 4">
    <name type="scientific">Halobacillus salinus</name>
    <dbReference type="NCBI Taxonomy" id="192814"/>
    <lineage>
        <taxon>Bacteria</taxon>
        <taxon>Bacillati</taxon>
        <taxon>Bacillota</taxon>
        <taxon>Bacilli</taxon>
        <taxon>Bacillales</taxon>
        <taxon>Bacillaceae</taxon>
        <taxon>Halobacillus</taxon>
    </lineage>
</organism>
<dbReference type="EMBL" id="SRJC01000001">
    <property type="protein sequence ID" value="TGB04512.1"/>
    <property type="molecule type" value="Genomic_DNA"/>
</dbReference>
<evidence type="ECO:0000313" key="3">
    <source>
        <dbReference type="EMBL" id="TGB04512.1"/>
    </source>
</evidence>
<dbReference type="InterPro" id="IPR009875">
    <property type="entry name" value="PilZ_domain"/>
</dbReference>
<protein>
    <submittedName>
        <fullName evidence="3">Pilus assembly protein PilZ</fullName>
    </submittedName>
</protein>
<accession>A0A4Z0H2C1</accession>
<dbReference type="GO" id="GO:0035438">
    <property type="term" value="F:cyclic-di-GMP binding"/>
    <property type="evidence" value="ECO:0007669"/>
    <property type="project" value="InterPro"/>
</dbReference>
<keyword evidence="4" id="KW-1185">Reference proteome</keyword>
<comment type="caution">
    <text evidence="3">The sequence shown here is derived from an EMBL/GenBank/DDBJ whole genome shotgun (WGS) entry which is preliminary data.</text>
</comment>
<reference evidence="3 4" key="1">
    <citation type="journal article" date="2003" name="Int. J. Syst. Evol. Microbiol.">
        <title>Halobacillus salinus sp. nov., isolated from a salt lake on the coast of the East Sea in Korea.</title>
        <authorList>
            <person name="Yoon J.H."/>
            <person name="Kang K.H."/>
            <person name="Park Y.H."/>
        </authorList>
    </citation>
    <scope>NUCLEOTIDE SEQUENCE [LARGE SCALE GENOMIC DNA]</scope>
    <source>
        <strain evidence="3 4">HSL-3</strain>
    </source>
</reference>
<dbReference type="Gene3D" id="2.40.10.220">
    <property type="entry name" value="predicted glycosyltransferase like domains"/>
    <property type="match status" value="1"/>
</dbReference>
<evidence type="ECO:0000259" key="2">
    <source>
        <dbReference type="Pfam" id="PF12945"/>
    </source>
</evidence>
<dbReference type="InterPro" id="IPR009926">
    <property type="entry name" value="T3SS_YcgR_PilZN"/>
</dbReference>
<name>A0A4Z0H2C1_9BACI</name>
<evidence type="ECO:0000313" key="4">
    <source>
        <dbReference type="Proteomes" id="UP000297982"/>
    </source>
</evidence>
<dbReference type="RefSeq" id="WP_079479938.1">
    <property type="nucleotide sequence ID" value="NZ_FVYZ01000004.1"/>
</dbReference>
<feature type="domain" description="Type III secretion system flagellar brake protein YcgR PilZN" evidence="2">
    <location>
        <begin position="5"/>
        <end position="93"/>
    </location>
</feature>
<dbReference type="Pfam" id="PF12945">
    <property type="entry name" value="PilZNR"/>
    <property type="match status" value="1"/>
</dbReference>